<protein>
    <recommendedName>
        <fullName evidence="3">UbiC transcription regulator-associated domain-containing protein</fullName>
    </recommendedName>
</protein>
<comment type="caution">
    <text evidence="1">The sequence shown here is derived from an EMBL/GenBank/DDBJ whole genome shotgun (WGS) entry which is preliminary data.</text>
</comment>
<dbReference type="Gene3D" id="3.40.1410.10">
    <property type="entry name" value="Chorismate lyase-like"/>
    <property type="match status" value="1"/>
</dbReference>
<dbReference type="EMBL" id="LAPT01000177">
    <property type="protein sequence ID" value="PXF28637.1"/>
    <property type="molecule type" value="Genomic_DNA"/>
</dbReference>
<accession>A0ABX5LR08</accession>
<dbReference type="SUPFAM" id="SSF64288">
    <property type="entry name" value="Chorismate lyase-like"/>
    <property type="match status" value="1"/>
</dbReference>
<evidence type="ECO:0000313" key="1">
    <source>
        <dbReference type="EMBL" id="PXF28637.1"/>
    </source>
</evidence>
<evidence type="ECO:0000313" key="2">
    <source>
        <dbReference type="Proteomes" id="UP000248090"/>
    </source>
</evidence>
<reference evidence="1 2" key="1">
    <citation type="submission" date="2015-03" db="EMBL/GenBank/DDBJ databases">
        <authorList>
            <person name="Krishnan R."/>
            <person name="Midha S."/>
            <person name="Patil P.B."/>
            <person name="Rameshkumar N."/>
        </authorList>
    </citation>
    <scope>NUCLEOTIDE SEQUENCE [LARGE SCALE GENOMIC DNA]</scope>
    <source>
        <strain evidence="1 2">L1E11</strain>
    </source>
</reference>
<name>A0ABX5LR08_9GAMM</name>
<dbReference type="Proteomes" id="UP000248090">
    <property type="component" value="Unassembled WGS sequence"/>
</dbReference>
<gene>
    <name evidence="1" type="ORF">WH50_25225</name>
</gene>
<dbReference type="InterPro" id="IPR028978">
    <property type="entry name" value="Chorismate_lyase_/UTRA_dom_sf"/>
</dbReference>
<sequence>MNAGALTQSTKVITTLQSSATAKPSEEGKPVAVIERVALGYDRQPIEYRLSRGAADTFRYQIDIF</sequence>
<dbReference type="RefSeq" id="WP_207780497.1">
    <property type="nucleotide sequence ID" value="NZ_CP177354.1"/>
</dbReference>
<evidence type="ECO:0008006" key="3">
    <source>
        <dbReference type="Google" id="ProtNLM"/>
    </source>
</evidence>
<proteinExistence type="predicted"/>
<keyword evidence="2" id="KW-1185">Reference proteome</keyword>
<organism evidence="1 2">
    <name type="scientific">Pokkaliibacter plantistimulans</name>
    <dbReference type="NCBI Taxonomy" id="1635171"/>
    <lineage>
        <taxon>Bacteria</taxon>
        <taxon>Pseudomonadati</taxon>
        <taxon>Pseudomonadota</taxon>
        <taxon>Gammaproteobacteria</taxon>
        <taxon>Oceanospirillales</taxon>
        <taxon>Balneatrichaceae</taxon>
        <taxon>Pokkaliibacter</taxon>
    </lineage>
</organism>